<evidence type="ECO:0000256" key="1">
    <source>
        <dbReference type="ARBA" id="ARBA00001966"/>
    </source>
</evidence>
<dbReference type="SFLD" id="SFLDS00029">
    <property type="entry name" value="Radical_SAM"/>
    <property type="match status" value="1"/>
</dbReference>
<sequence>MLSTDDHRRDSAGLRYVYPVVSRRAGGVSVGINLNTNNACNWACVYCQVENLTRGGPPPIDLDGLEQELSGFLADAVHGDFMQRQVPPEARRLMDVAFSGNGEPTSAPEFAEAVARVGKVLARFELLGKLPVRLITNGSLLHRVEVQAGIRQLGEFGGEVWFKIDRVDPTAAAEVNGVSLVAERVFRNLELCAGLAPTWVQTCWFALNGETPSAAARKAYCELLKPLASRLAGIHLYGLARPSMQPAASRLTRLPAEELSAFADEIHKKTGIRVSVSP</sequence>
<evidence type="ECO:0000313" key="6">
    <source>
        <dbReference type="EMBL" id="KXB30275.1"/>
    </source>
</evidence>
<keyword evidence="7" id="KW-1185">Reference proteome</keyword>
<dbReference type="InterPro" id="IPR058240">
    <property type="entry name" value="rSAM_sf"/>
</dbReference>
<dbReference type="AlphaFoldDB" id="A0A133XH58"/>
<comment type="caution">
    <text evidence="6">The sequence shown here is derived from an EMBL/GenBank/DDBJ whole genome shotgun (WGS) entry which is preliminary data.</text>
</comment>
<dbReference type="GO" id="GO:0046872">
    <property type="term" value="F:metal ion binding"/>
    <property type="evidence" value="ECO:0007669"/>
    <property type="project" value="UniProtKB-KW"/>
</dbReference>
<evidence type="ECO:0000256" key="2">
    <source>
        <dbReference type="ARBA" id="ARBA00022691"/>
    </source>
</evidence>
<dbReference type="RefSeq" id="WP_066883744.1">
    <property type="nucleotide sequence ID" value="NZ_LODL01000021.1"/>
</dbReference>
<name>A0A133XH58_9RHOO</name>
<comment type="cofactor">
    <cofactor evidence="1">
        <name>[4Fe-4S] cluster</name>
        <dbReference type="ChEBI" id="CHEBI:49883"/>
    </cofactor>
</comment>
<organism evidence="6 7">
    <name type="scientific">Dechloromonas denitrificans</name>
    <dbReference type="NCBI Taxonomy" id="281362"/>
    <lineage>
        <taxon>Bacteria</taxon>
        <taxon>Pseudomonadati</taxon>
        <taxon>Pseudomonadota</taxon>
        <taxon>Betaproteobacteria</taxon>
        <taxon>Rhodocyclales</taxon>
        <taxon>Azonexaceae</taxon>
        <taxon>Dechloromonas</taxon>
    </lineage>
</organism>
<protein>
    <submittedName>
        <fullName evidence="6">Radical SAM protein</fullName>
    </submittedName>
</protein>
<dbReference type="InterPro" id="IPR007197">
    <property type="entry name" value="rSAM"/>
</dbReference>
<keyword evidence="3" id="KW-0479">Metal-binding</keyword>
<dbReference type="GO" id="GO:0051536">
    <property type="term" value="F:iron-sulfur cluster binding"/>
    <property type="evidence" value="ECO:0007669"/>
    <property type="project" value="UniProtKB-KW"/>
</dbReference>
<evidence type="ECO:0000313" key="7">
    <source>
        <dbReference type="Proteomes" id="UP000070186"/>
    </source>
</evidence>
<dbReference type="EMBL" id="LODL01000021">
    <property type="protein sequence ID" value="KXB30275.1"/>
    <property type="molecule type" value="Genomic_DNA"/>
</dbReference>
<keyword evidence="4" id="KW-0408">Iron</keyword>
<accession>A0A133XH58</accession>
<keyword evidence="2" id="KW-0949">S-adenosyl-L-methionine</keyword>
<evidence type="ECO:0000256" key="4">
    <source>
        <dbReference type="ARBA" id="ARBA00023004"/>
    </source>
</evidence>
<gene>
    <name evidence="6" type="ORF">AT959_13030</name>
</gene>
<dbReference type="STRING" id="281362.AT959_13030"/>
<proteinExistence type="predicted"/>
<dbReference type="Gene3D" id="3.20.20.70">
    <property type="entry name" value="Aldolase class I"/>
    <property type="match status" value="1"/>
</dbReference>
<keyword evidence="5" id="KW-0411">Iron-sulfur</keyword>
<reference evidence="6 7" key="1">
    <citation type="submission" date="2015-12" db="EMBL/GenBank/DDBJ databases">
        <title>Nitrous oxide reduction kinetics distinguish bacteria harboring typical versus atypical NosZ.</title>
        <authorList>
            <person name="Yoon S."/>
            <person name="Nissen S."/>
            <person name="Park D."/>
            <person name="Sanford R.A."/>
            <person name="Loeffler F.E."/>
        </authorList>
    </citation>
    <scope>NUCLEOTIDE SEQUENCE [LARGE SCALE GENOMIC DNA]</scope>
    <source>
        <strain evidence="6 7">ATCC BAA-841</strain>
    </source>
</reference>
<evidence type="ECO:0000256" key="3">
    <source>
        <dbReference type="ARBA" id="ARBA00022723"/>
    </source>
</evidence>
<dbReference type="Proteomes" id="UP000070186">
    <property type="component" value="Unassembled WGS sequence"/>
</dbReference>
<dbReference type="InterPro" id="IPR013785">
    <property type="entry name" value="Aldolase_TIM"/>
</dbReference>
<dbReference type="SUPFAM" id="SSF102114">
    <property type="entry name" value="Radical SAM enzymes"/>
    <property type="match status" value="1"/>
</dbReference>
<dbReference type="GO" id="GO:0003824">
    <property type="term" value="F:catalytic activity"/>
    <property type="evidence" value="ECO:0007669"/>
    <property type="project" value="InterPro"/>
</dbReference>
<evidence type="ECO:0000256" key="5">
    <source>
        <dbReference type="ARBA" id="ARBA00023014"/>
    </source>
</evidence>
<dbReference type="CDD" id="cd01335">
    <property type="entry name" value="Radical_SAM"/>
    <property type="match status" value="1"/>
</dbReference>